<dbReference type="PANTHER" id="PTHR43221">
    <property type="entry name" value="PROTEASE HTPX"/>
    <property type="match status" value="1"/>
</dbReference>
<dbReference type="Gene3D" id="3.30.2010.10">
    <property type="entry name" value="Metalloproteases ('zincins'), catalytic domain"/>
    <property type="match status" value="1"/>
</dbReference>
<keyword evidence="3 12" id="KW-1003">Cell membrane</keyword>
<keyword evidence="4 12" id="KW-0645">Protease</keyword>
<feature type="transmembrane region" description="Helical" evidence="12">
    <location>
        <begin position="237"/>
        <end position="261"/>
    </location>
</feature>
<keyword evidence="8 12" id="KW-0862">Zinc</keyword>
<keyword evidence="9 12" id="KW-1133">Transmembrane helix</keyword>
<dbReference type="EC" id="3.4.24.-" evidence="12"/>
<dbReference type="GO" id="GO:0004222">
    <property type="term" value="F:metalloendopeptidase activity"/>
    <property type="evidence" value="ECO:0007669"/>
    <property type="project" value="UniProtKB-UniRule"/>
</dbReference>
<dbReference type="InterPro" id="IPR050083">
    <property type="entry name" value="HtpX_protease"/>
</dbReference>
<dbReference type="GO" id="GO:0005886">
    <property type="term" value="C:plasma membrane"/>
    <property type="evidence" value="ECO:0007669"/>
    <property type="project" value="UniProtKB-SubCell"/>
</dbReference>
<dbReference type="Proteomes" id="UP000663859">
    <property type="component" value="Unassembled WGS sequence"/>
</dbReference>
<evidence type="ECO:0000313" key="14">
    <source>
        <dbReference type="EMBL" id="CAF0696368.1"/>
    </source>
</evidence>
<dbReference type="NCBIfam" id="NF003965">
    <property type="entry name" value="PRK05457.1"/>
    <property type="match status" value="1"/>
</dbReference>
<dbReference type="Pfam" id="PF01435">
    <property type="entry name" value="Peptidase_M48"/>
    <property type="match status" value="1"/>
</dbReference>
<evidence type="ECO:0000259" key="13">
    <source>
        <dbReference type="Pfam" id="PF01435"/>
    </source>
</evidence>
<comment type="cofactor">
    <cofactor evidence="12">
        <name>Zn(2+)</name>
        <dbReference type="ChEBI" id="CHEBI:29105"/>
    </cofactor>
    <text evidence="12">Binds 1 zinc ion per subunit.</text>
</comment>
<organism evidence="14 15">
    <name type="scientific">Candidatus Methylacidithermus pantelleriae</name>
    <dbReference type="NCBI Taxonomy" id="2744239"/>
    <lineage>
        <taxon>Bacteria</taxon>
        <taxon>Pseudomonadati</taxon>
        <taxon>Verrucomicrobiota</taxon>
        <taxon>Methylacidiphilae</taxon>
        <taxon>Methylacidiphilales</taxon>
        <taxon>Methylacidiphilaceae</taxon>
        <taxon>Candidatus Methylacidithermus</taxon>
    </lineage>
</organism>
<evidence type="ECO:0000256" key="4">
    <source>
        <dbReference type="ARBA" id="ARBA00022670"/>
    </source>
</evidence>
<feature type="binding site" evidence="12">
    <location>
        <position position="266"/>
    </location>
    <ligand>
        <name>Zn(2+)</name>
        <dbReference type="ChEBI" id="CHEBI:29105"/>
        <note>catalytic</note>
    </ligand>
</feature>
<comment type="caution">
    <text evidence="14">The sequence shown here is derived from an EMBL/GenBank/DDBJ whole genome shotgun (WGS) entry which is preliminary data.</text>
</comment>
<evidence type="ECO:0000256" key="10">
    <source>
        <dbReference type="ARBA" id="ARBA00023049"/>
    </source>
</evidence>
<feature type="transmembrane region" description="Helical" evidence="12">
    <location>
        <begin position="78"/>
        <end position="96"/>
    </location>
</feature>
<feature type="transmembrane region" description="Helical" evidence="12">
    <location>
        <begin position="44"/>
        <end position="66"/>
    </location>
</feature>
<evidence type="ECO:0000256" key="8">
    <source>
        <dbReference type="ARBA" id="ARBA00022833"/>
    </source>
</evidence>
<dbReference type="CDD" id="cd07335">
    <property type="entry name" value="M48B_HtpX_like"/>
    <property type="match status" value="1"/>
</dbReference>
<dbReference type="AlphaFoldDB" id="A0A8J2BKL3"/>
<keyword evidence="15" id="KW-1185">Reference proteome</keyword>
<feature type="domain" description="Peptidase M48" evidence="13">
    <location>
        <begin position="117"/>
        <end position="338"/>
    </location>
</feature>
<evidence type="ECO:0000313" key="15">
    <source>
        <dbReference type="Proteomes" id="UP000663859"/>
    </source>
</evidence>
<keyword evidence="10 12" id="KW-0482">Metalloprotease</keyword>
<dbReference type="EMBL" id="CAJNOB010000012">
    <property type="protein sequence ID" value="CAF0696368.1"/>
    <property type="molecule type" value="Genomic_DNA"/>
</dbReference>
<comment type="similarity">
    <text evidence="2 12">Belongs to the peptidase M48B family.</text>
</comment>
<evidence type="ECO:0000256" key="9">
    <source>
        <dbReference type="ARBA" id="ARBA00022989"/>
    </source>
</evidence>
<gene>
    <name evidence="12 14" type="primary">htpX</name>
    <name evidence="14" type="ORF">MPNT_20204</name>
</gene>
<evidence type="ECO:0000256" key="7">
    <source>
        <dbReference type="ARBA" id="ARBA00022801"/>
    </source>
</evidence>
<evidence type="ECO:0000256" key="5">
    <source>
        <dbReference type="ARBA" id="ARBA00022692"/>
    </source>
</evidence>
<dbReference type="GO" id="GO:0006508">
    <property type="term" value="P:proteolysis"/>
    <property type="evidence" value="ECO:0007669"/>
    <property type="project" value="UniProtKB-KW"/>
</dbReference>
<evidence type="ECO:0000256" key="11">
    <source>
        <dbReference type="ARBA" id="ARBA00023136"/>
    </source>
</evidence>
<dbReference type="InterPro" id="IPR001915">
    <property type="entry name" value="Peptidase_M48"/>
</dbReference>
<evidence type="ECO:0000256" key="2">
    <source>
        <dbReference type="ARBA" id="ARBA00009779"/>
    </source>
</evidence>
<comment type="subcellular location">
    <subcellularLocation>
        <location evidence="1 12">Cell membrane</location>
        <topology evidence="1 12">Multi-pass membrane protein</topology>
    </subcellularLocation>
</comment>
<keyword evidence="5 12" id="KW-0812">Transmembrane</keyword>
<sequence>MRGAFWPVPITHSHWLPGRVVSCKRLVAENRKFVTLAPAMIKRLFLLGLTNLAVIVLLTLVVSLLGLDQRLGFDPKSLMVFALVLGFSGSLFSLFISKWMAKMAYQIRVIEEPRNASERWLVETVREQARRAGIGMPEVGVYESPEVNAFATGASRNHALVAVSTGLLEQLSPREAEGVLAHEITHISNGDMVTMALLQGVLNTFVIFVSWVIGFLFDRLLTRRDDREDWGFGGIGLGFYVGRFLSEMCLGLLATLIVMWYSRQREFRADAGSARIWGKDAILSALRHLKAIMEHEPILDNRAPSLSAFKINGHSGGGLVALLASHPPLEERIAALERLQI</sequence>
<keyword evidence="7 12" id="KW-0378">Hydrolase</keyword>
<dbReference type="PANTHER" id="PTHR43221:SF1">
    <property type="entry name" value="PROTEASE HTPX"/>
    <property type="match status" value="1"/>
</dbReference>
<dbReference type="InterPro" id="IPR022919">
    <property type="entry name" value="Pept_M48_protease_HtpX"/>
</dbReference>
<feature type="binding site" evidence="12">
    <location>
        <position position="186"/>
    </location>
    <ligand>
        <name>Zn(2+)</name>
        <dbReference type="ChEBI" id="CHEBI:29105"/>
        <note>catalytic</note>
    </ligand>
</feature>
<proteinExistence type="inferred from homology"/>
<keyword evidence="6 12" id="KW-0479">Metal-binding</keyword>
<evidence type="ECO:0000256" key="3">
    <source>
        <dbReference type="ARBA" id="ARBA00022475"/>
    </source>
</evidence>
<feature type="binding site" evidence="12">
    <location>
        <position position="182"/>
    </location>
    <ligand>
        <name>Zn(2+)</name>
        <dbReference type="ChEBI" id="CHEBI:29105"/>
        <note>catalytic</note>
    </ligand>
</feature>
<feature type="active site" evidence="12">
    <location>
        <position position="183"/>
    </location>
</feature>
<evidence type="ECO:0000256" key="1">
    <source>
        <dbReference type="ARBA" id="ARBA00004651"/>
    </source>
</evidence>
<evidence type="ECO:0000256" key="12">
    <source>
        <dbReference type="HAMAP-Rule" id="MF_00188"/>
    </source>
</evidence>
<protein>
    <recommendedName>
        <fullName evidence="12">Protease HtpX homolog</fullName>
        <ecNumber evidence="12">3.4.24.-</ecNumber>
    </recommendedName>
</protein>
<keyword evidence="11 12" id="KW-0472">Membrane</keyword>
<dbReference type="GO" id="GO:0008270">
    <property type="term" value="F:zinc ion binding"/>
    <property type="evidence" value="ECO:0007669"/>
    <property type="project" value="UniProtKB-UniRule"/>
</dbReference>
<feature type="transmembrane region" description="Helical" evidence="12">
    <location>
        <begin position="196"/>
        <end position="217"/>
    </location>
</feature>
<accession>A0A8J2BKL3</accession>
<evidence type="ECO:0000256" key="6">
    <source>
        <dbReference type="ARBA" id="ARBA00022723"/>
    </source>
</evidence>
<dbReference type="HAMAP" id="MF_00188">
    <property type="entry name" value="Pept_M48_protease_HtpX"/>
    <property type="match status" value="1"/>
</dbReference>
<reference evidence="14" key="1">
    <citation type="submission" date="2021-02" db="EMBL/GenBank/DDBJ databases">
        <authorList>
            <person name="Cremers G."/>
            <person name="Picone N."/>
        </authorList>
    </citation>
    <scope>NUCLEOTIDE SEQUENCE</scope>
    <source>
        <strain evidence="14">PQ17</strain>
    </source>
</reference>
<name>A0A8J2BKL3_9BACT</name>